<feature type="non-terminal residue" evidence="1">
    <location>
        <position position="1"/>
    </location>
</feature>
<gene>
    <name evidence="1" type="ORF">GPM918_LOCUS46362</name>
    <name evidence="2" type="ORF">SRO942_LOCUS50407</name>
</gene>
<reference evidence="1" key="1">
    <citation type="submission" date="2021-02" db="EMBL/GenBank/DDBJ databases">
        <authorList>
            <person name="Nowell W R."/>
        </authorList>
    </citation>
    <scope>NUCLEOTIDE SEQUENCE</scope>
</reference>
<sequence length="75" mass="8576">STYDINTLTELTPTSDHDIETISNWLSTCNTKISKTNYFTQDKKVDNHENLIENETLLQNNTKIMTTKVLPNLAC</sequence>
<protein>
    <submittedName>
        <fullName evidence="1">Uncharacterized protein</fullName>
    </submittedName>
</protein>
<comment type="caution">
    <text evidence="1">The sequence shown here is derived from an EMBL/GenBank/DDBJ whole genome shotgun (WGS) entry which is preliminary data.</text>
</comment>
<dbReference type="Proteomes" id="UP000663829">
    <property type="component" value="Unassembled WGS sequence"/>
</dbReference>
<name>A0A816GCR5_9BILA</name>
<evidence type="ECO:0000313" key="3">
    <source>
        <dbReference type="Proteomes" id="UP000663829"/>
    </source>
</evidence>
<evidence type="ECO:0000313" key="1">
    <source>
        <dbReference type="EMBL" id="CAF1672466.1"/>
    </source>
</evidence>
<dbReference type="Proteomes" id="UP000681722">
    <property type="component" value="Unassembled WGS sequence"/>
</dbReference>
<keyword evidence="3" id="KW-1185">Reference proteome</keyword>
<proteinExistence type="predicted"/>
<evidence type="ECO:0000313" key="2">
    <source>
        <dbReference type="EMBL" id="CAF4650846.1"/>
    </source>
</evidence>
<dbReference type="EMBL" id="CAJOBC010142531">
    <property type="protein sequence ID" value="CAF4650846.1"/>
    <property type="molecule type" value="Genomic_DNA"/>
</dbReference>
<dbReference type="EMBL" id="CAJNOQ010061632">
    <property type="protein sequence ID" value="CAF1672466.1"/>
    <property type="molecule type" value="Genomic_DNA"/>
</dbReference>
<accession>A0A816GCR5</accession>
<organism evidence="1 3">
    <name type="scientific">Didymodactylos carnosus</name>
    <dbReference type="NCBI Taxonomy" id="1234261"/>
    <lineage>
        <taxon>Eukaryota</taxon>
        <taxon>Metazoa</taxon>
        <taxon>Spiralia</taxon>
        <taxon>Gnathifera</taxon>
        <taxon>Rotifera</taxon>
        <taxon>Eurotatoria</taxon>
        <taxon>Bdelloidea</taxon>
        <taxon>Philodinida</taxon>
        <taxon>Philodinidae</taxon>
        <taxon>Didymodactylos</taxon>
    </lineage>
</organism>
<dbReference type="AlphaFoldDB" id="A0A816GCR5"/>